<comment type="caution">
    <text evidence="3">The sequence shown here is derived from an EMBL/GenBank/DDBJ whole genome shotgun (WGS) entry which is preliminary data.</text>
</comment>
<reference evidence="3 4" key="1">
    <citation type="submission" date="2019-10" db="EMBL/GenBank/DDBJ databases">
        <title>Draft Genome Sequence of Cytophagaceae sp. SJW1-29.</title>
        <authorList>
            <person name="Choi A."/>
        </authorList>
    </citation>
    <scope>NUCLEOTIDE SEQUENCE [LARGE SCALE GENOMIC DNA]</scope>
    <source>
        <strain evidence="3 4">SJW1-29</strain>
    </source>
</reference>
<gene>
    <name evidence="3" type="ORF">GBK04_29435</name>
</gene>
<accession>A0A7C9BW68</accession>
<dbReference type="PANTHER" id="PTHR30535">
    <property type="entry name" value="VITAMIN B12-BINDING PROTEIN"/>
    <property type="match status" value="1"/>
</dbReference>
<dbReference type="InterPro" id="IPR002491">
    <property type="entry name" value="ABC_transptr_periplasmic_BD"/>
</dbReference>
<dbReference type="PROSITE" id="PS50983">
    <property type="entry name" value="FE_B12_PBP"/>
    <property type="match status" value="1"/>
</dbReference>
<evidence type="ECO:0000313" key="3">
    <source>
        <dbReference type="EMBL" id="MPR37339.1"/>
    </source>
</evidence>
<sequence length="287" mass="30231">MPFPMNRILRAALLLMLPPGLALAVRAQHPPRIVSLDGTVSEIIYELGLASRLVGVDVTSTYPESLQKLPRVGHNRNIGTEGVLAQRPTLVLTTDQAGVKSPVLDQIRQAGVEVVSYKQEFSAAGARQLISEVAKTCRVPAKGEALIKRMDADLAQVKKASGQPKVLFIYARGAGTLFVAGSGTPVETMIELAGGRNAATGFADFKPLTAEALVVANPDVILLFDSGLESLSGAGGLLGIPGIAQTQAGKDRRFITMDGHLLTGFTPRLGKALAELARKIGSKEGSF</sequence>
<dbReference type="InterPro" id="IPR050902">
    <property type="entry name" value="ABC_Transporter_SBP"/>
</dbReference>
<dbReference type="Gene3D" id="3.40.50.1980">
    <property type="entry name" value="Nitrogenase molybdenum iron protein domain"/>
    <property type="match status" value="2"/>
</dbReference>
<dbReference type="Proteomes" id="UP000479293">
    <property type="component" value="Unassembled WGS sequence"/>
</dbReference>
<dbReference type="AlphaFoldDB" id="A0A7C9BW68"/>
<feature type="signal peptide" evidence="1">
    <location>
        <begin position="1"/>
        <end position="24"/>
    </location>
</feature>
<proteinExistence type="predicted"/>
<feature type="chain" id="PRO_5028959307" evidence="1">
    <location>
        <begin position="25"/>
        <end position="287"/>
    </location>
</feature>
<evidence type="ECO:0000256" key="1">
    <source>
        <dbReference type="SAM" id="SignalP"/>
    </source>
</evidence>
<protein>
    <submittedName>
        <fullName evidence="3">ABC transporter substrate-binding protein</fullName>
    </submittedName>
</protein>
<keyword evidence="4" id="KW-1185">Reference proteome</keyword>
<name>A0A7C9BW68_9BACT</name>
<evidence type="ECO:0000313" key="4">
    <source>
        <dbReference type="Proteomes" id="UP000479293"/>
    </source>
</evidence>
<evidence type="ECO:0000259" key="2">
    <source>
        <dbReference type="PROSITE" id="PS50983"/>
    </source>
</evidence>
<keyword evidence="1" id="KW-0732">Signal</keyword>
<organism evidence="3 4">
    <name type="scientific">Salmonirosea aquatica</name>
    <dbReference type="NCBI Taxonomy" id="2654236"/>
    <lineage>
        <taxon>Bacteria</taxon>
        <taxon>Pseudomonadati</taxon>
        <taxon>Bacteroidota</taxon>
        <taxon>Cytophagia</taxon>
        <taxon>Cytophagales</taxon>
        <taxon>Spirosomataceae</taxon>
        <taxon>Salmonirosea</taxon>
    </lineage>
</organism>
<dbReference type="Pfam" id="PF01497">
    <property type="entry name" value="Peripla_BP_2"/>
    <property type="match status" value="1"/>
</dbReference>
<dbReference type="EMBL" id="WHLY01000004">
    <property type="protein sequence ID" value="MPR37339.1"/>
    <property type="molecule type" value="Genomic_DNA"/>
</dbReference>
<feature type="domain" description="Fe/B12 periplasmic-binding" evidence="2">
    <location>
        <begin position="32"/>
        <end position="284"/>
    </location>
</feature>
<dbReference type="PANTHER" id="PTHR30535:SF4">
    <property type="entry name" value="HEMIN-BINDING PERIPLASMIC PROTEIN HMUT"/>
    <property type="match status" value="1"/>
</dbReference>
<dbReference type="SUPFAM" id="SSF53807">
    <property type="entry name" value="Helical backbone' metal receptor"/>
    <property type="match status" value="1"/>
</dbReference>